<keyword evidence="2" id="KW-0479">Metal-binding</keyword>
<dbReference type="AlphaFoldDB" id="A0A9D4U2R6"/>
<feature type="region of interest" description="Disordered" evidence="3">
    <location>
        <begin position="157"/>
        <end position="234"/>
    </location>
</feature>
<feature type="region of interest" description="Disordered" evidence="3">
    <location>
        <begin position="1"/>
        <end position="38"/>
    </location>
</feature>
<feature type="compositionally biased region" description="Polar residues" evidence="3">
    <location>
        <begin position="317"/>
        <end position="336"/>
    </location>
</feature>
<dbReference type="InterPro" id="IPR000571">
    <property type="entry name" value="Znf_CCCH"/>
</dbReference>
<dbReference type="GO" id="GO:0003677">
    <property type="term" value="F:DNA binding"/>
    <property type="evidence" value="ECO:0007669"/>
    <property type="project" value="UniProtKB-KW"/>
</dbReference>
<feature type="compositionally biased region" description="Polar residues" evidence="3">
    <location>
        <begin position="202"/>
        <end position="225"/>
    </location>
</feature>
<dbReference type="Proteomes" id="UP000886520">
    <property type="component" value="Chromosome 24"/>
</dbReference>
<keyword evidence="2" id="KW-0862">Zinc</keyword>
<feature type="compositionally biased region" description="Low complexity" evidence="3">
    <location>
        <begin position="1"/>
        <end position="13"/>
    </location>
</feature>
<protein>
    <recommendedName>
        <fullName evidence="4">C3H1-type domain-containing protein</fullName>
    </recommendedName>
</protein>
<evidence type="ECO:0000256" key="2">
    <source>
        <dbReference type="PROSITE-ProRule" id="PRU00723"/>
    </source>
</evidence>
<comment type="caution">
    <text evidence="5">The sequence shown here is derived from an EMBL/GenBank/DDBJ whole genome shotgun (WGS) entry which is preliminary data.</text>
</comment>
<reference evidence="5" key="1">
    <citation type="submission" date="2021-01" db="EMBL/GenBank/DDBJ databases">
        <title>Adiantum capillus-veneris genome.</title>
        <authorList>
            <person name="Fang Y."/>
            <person name="Liao Q."/>
        </authorList>
    </citation>
    <scope>NUCLEOTIDE SEQUENCE</scope>
    <source>
        <strain evidence="5">H3</strain>
        <tissue evidence="5">Leaf</tissue>
    </source>
</reference>
<feature type="compositionally biased region" description="Acidic residues" evidence="3">
    <location>
        <begin position="186"/>
        <end position="197"/>
    </location>
</feature>
<name>A0A9D4U2R6_ADICA</name>
<evidence type="ECO:0000256" key="1">
    <source>
        <dbReference type="ARBA" id="ARBA00023125"/>
    </source>
</evidence>
<dbReference type="EMBL" id="JABFUD020000024">
    <property type="protein sequence ID" value="KAI5059880.1"/>
    <property type="molecule type" value="Genomic_DNA"/>
</dbReference>
<keyword evidence="6" id="KW-1185">Reference proteome</keyword>
<accession>A0A9D4U2R6</accession>
<gene>
    <name evidence="5" type="ORF">GOP47_0024300</name>
</gene>
<dbReference type="PANTHER" id="PTHR33400">
    <property type="entry name" value="ZINC FINGER CCCH DOMAIN-CONTAINING PROTEIN 6-RELATED"/>
    <property type="match status" value="1"/>
</dbReference>
<dbReference type="GO" id="GO:0008270">
    <property type="term" value="F:zinc ion binding"/>
    <property type="evidence" value="ECO:0007669"/>
    <property type="project" value="UniProtKB-KW"/>
</dbReference>
<feature type="zinc finger region" description="C3H1-type" evidence="2">
    <location>
        <begin position="472"/>
        <end position="500"/>
    </location>
</feature>
<feature type="region of interest" description="Disordered" evidence="3">
    <location>
        <begin position="317"/>
        <end position="337"/>
    </location>
</feature>
<keyword evidence="1" id="KW-0238">DNA-binding</keyword>
<keyword evidence="2" id="KW-0863">Zinc-finger</keyword>
<proteinExistence type="predicted"/>
<evidence type="ECO:0000313" key="6">
    <source>
        <dbReference type="Proteomes" id="UP000886520"/>
    </source>
</evidence>
<dbReference type="PROSITE" id="PS50103">
    <property type="entry name" value="ZF_C3H1"/>
    <property type="match status" value="1"/>
</dbReference>
<organism evidence="5 6">
    <name type="scientific">Adiantum capillus-veneris</name>
    <name type="common">Maidenhair fern</name>
    <dbReference type="NCBI Taxonomy" id="13818"/>
    <lineage>
        <taxon>Eukaryota</taxon>
        <taxon>Viridiplantae</taxon>
        <taxon>Streptophyta</taxon>
        <taxon>Embryophyta</taxon>
        <taxon>Tracheophyta</taxon>
        <taxon>Polypodiopsida</taxon>
        <taxon>Polypodiidae</taxon>
        <taxon>Polypodiales</taxon>
        <taxon>Pteridineae</taxon>
        <taxon>Pteridaceae</taxon>
        <taxon>Vittarioideae</taxon>
        <taxon>Adiantum</taxon>
    </lineage>
</organism>
<evidence type="ECO:0000313" key="5">
    <source>
        <dbReference type="EMBL" id="KAI5059880.1"/>
    </source>
</evidence>
<evidence type="ECO:0000259" key="4">
    <source>
        <dbReference type="PROSITE" id="PS50103"/>
    </source>
</evidence>
<dbReference type="PANTHER" id="PTHR33400:SF2">
    <property type="entry name" value="ZINC FINGER CCCH DOMAIN-CONTAINING PROTEIN 6"/>
    <property type="match status" value="1"/>
</dbReference>
<dbReference type="OrthoDB" id="1928519at2759"/>
<feature type="domain" description="C3H1-type" evidence="4">
    <location>
        <begin position="472"/>
        <end position="500"/>
    </location>
</feature>
<evidence type="ECO:0000256" key="3">
    <source>
        <dbReference type="SAM" id="MobiDB-lite"/>
    </source>
</evidence>
<sequence>MTTTAAGAGMPTGSLHSIQAPFQHTDDNRKRPRPKNVTWASEDKLHQVRLFAAEDAPSISGSVLQDLLEAKKTKFMHALVPVAGDDLPPGFEGVATKRARLDSAAILAMVAQITWRFPERFCFDPSWQVALGDENSEAKVQRQRELRVLEAIYPRPSAVPSSSLEPHEIPTGDEDSEVLEIPLIPTEDEDEGPEENDLPGGTESSKSVSYPSNDLASGTEASSTYPPGYSPLKDAQNLTLKRQSKGGSSSAAAQFNSDLTSTFLKSADPDVAAAAAAAYAVVKAKENGALIDHELLIKILSNPLLIESLTASNPSLRKQFGDISSSSRGSANGIKSEQSRLEGSLLVPVSHTNPFHVQGRQRGYLMPGAHDMLVGQARGAYANNIGPPGRQYPILHQDSRELAQQLGMPGMIMNDAQMRPSAPPVPFDEGMLGHDSERYWLGRPWLGTNSSALPLVGVARNNVAPQDRPSATKIRKQCFFFNTPRGCRNGIYCNFAHDSAPEKQVGERVPNDVGQEMKFPMARGDSASDEETK</sequence>